<organism evidence="1 2">
    <name type="scientific">Dawidia soli</name>
    <dbReference type="NCBI Taxonomy" id="2782352"/>
    <lineage>
        <taxon>Bacteria</taxon>
        <taxon>Pseudomonadati</taxon>
        <taxon>Bacteroidota</taxon>
        <taxon>Cytophagia</taxon>
        <taxon>Cytophagales</taxon>
        <taxon>Chryseotaleaceae</taxon>
        <taxon>Dawidia</taxon>
    </lineage>
</organism>
<accession>A0AAP2DD25</accession>
<evidence type="ECO:0000313" key="1">
    <source>
        <dbReference type="EMBL" id="MBT1687147.1"/>
    </source>
</evidence>
<dbReference type="AlphaFoldDB" id="A0AAP2DD25"/>
<evidence type="ECO:0000313" key="2">
    <source>
        <dbReference type="Proteomes" id="UP001319180"/>
    </source>
</evidence>
<comment type="caution">
    <text evidence="1">The sequence shown here is derived from an EMBL/GenBank/DDBJ whole genome shotgun (WGS) entry which is preliminary data.</text>
</comment>
<proteinExistence type="predicted"/>
<protein>
    <submittedName>
        <fullName evidence="1">Uncharacterized protein</fullName>
    </submittedName>
</protein>
<gene>
    <name evidence="1" type="ORF">KK078_11285</name>
</gene>
<dbReference type="EMBL" id="JAHESC010000014">
    <property type="protein sequence ID" value="MBT1687147.1"/>
    <property type="molecule type" value="Genomic_DNA"/>
</dbReference>
<name>A0AAP2DD25_9BACT</name>
<keyword evidence="2" id="KW-1185">Reference proteome</keyword>
<reference evidence="1 2" key="1">
    <citation type="submission" date="2021-05" db="EMBL/GenBank/DDBJ databases">
        <title>A Polyphasic approach of four new species of the genus Ohtaekwangia: Ohtaekwangia histidinii sp. nov., Ohtaekwangia cretensis sp. nov., Ohtaekwangia indiensis sp. nov., Ohtaekwangia reichenbachii sp. nov. from diverse environment.</title>
        <authorList>
            <person name="Octaviana S."/>
        </authorList>
    </citation>
    <scope>NUCLEOTIDE SEQUENCE [LARGE SCALE GENOMIC DNA]</scope>
    <source>
        <strain evidence="1 2">PWU37</strain>
    </source>
</reference>
<dbReference type="Proteomes" id="UP001319180">
    <property type="component" value="Unassembled WGS sequence"/>
</dbReference>
<dbReference type="RefSeq" id="WP_254090381.1">
    <property type="nucleotide sequence ID" value="NZ_JAHESC010000014.1"/>
</dbReference>
<sequence length="67" mass="7761">MRKIDILNFITSFRKAPNDIKTYQELLAHLGAENEATMNQMLHELQQSRVIREVEGSGQKSYQVIAR</sequence>